<dbReference type="PATRIC" id="fig|1235802.3.peg.3226"/>
<organism evidence="3 4">
    <name type="scientific">Eubacterium plexicaudatum ASF492</name>
    <dbReference type="NCBI Taxonomy" id="1235802"/>
    <lineage>
        <taxon>Bacteria</taxon>
        <taxon>Bacillati</taxon>
        <taxon>Bacillota</taxon>
        <taxon>Clostridia</taxon>
        <taxon>Eubacteriales</taxon>
        <taxon>Eubacteriaceae</taxon>
        <taxon>Eubacterium</taxon>
    </lineage>
</organism>
<sequence length="315" mass="36900">MEEIPVYLFTGFMDSGKTSLIHETLYDNEFGKDARNLIICCEDGEVEYEEAKLQTIMGHLVMIEEQEELTEEKLEQLNETYHPQQVFIEYNGTWEVGPFLEMKLPKGWEIVQLLATVDADTFEMYLANMRSMMMEQLFPVDVVIFNRCDDNTPRGKFRRTVKALNRRAQIVYERKDGTIDDRDMEELPFDLNAEVIDLSDADYGIWYLDAMENPKKYEGKKIHFLALVYRPEHKIKRGVFVPGRFAMTCCEADIQFIGFKCKYDQADRIAHRSWIDITAEVKYEFAMEYRGKGPVLYPVSIKPAEKPEDELVYFS</sequence>
<feature type="domain" description="CobW/HypB/UreG nucleotide-binding" evidence="1">
    <location>
        <begin position="5"/>
        <end position="171"/>
    </location>
</feature>
<dbReference type="PANTHER" id="PTHR40047">
    <property type="entry name" value="UPF0703 PROTEIN YCGQ"/>
    <property type="match status" value="1"/>
</dbReference>
<dbReference type="InterPro" id="IPR048447">
    <property type="entry name" value="DUF1980_C"/>
</dbReference>
<dbReference type="InterPro" id="IPR027417">
    <property type="entry name" value="P-loop_NTPase"/>
</dbReference>
<dbReference type="AlphaFoldDB" id="N2AEY1"/>
<feature type="domain" description="DUF1980" evidence="2">
    <location>
        <begin position="184"/>
        <end position="313"/>
    </location>
</feature>
<reference evidence="3 4" key="1">
    <citation type="journal article" date="2014" name="Genome Announc.">
        <title>Draft genome sequences of the altered schaedler flora, a defined bacterial community from gnotobiotic mice.</title>
        <authorList>
            <person name="Wannemuehler M.J."/>
            <person name="Overstreet A.M."/>
            <person name="Ward D.V."/>
            <person name="Phillips G.J."/>
        </authorList>
    </citation>
    <scope>NUCLEOTIDE SEQUENCE [LARGE SCALE GENOMIC DNA]</scope>
    <source>
        <strain evidence="3 4">ASF492</strain>
    </source>
</reference>
<protein>
    <submittedName>
        <fullName evidence="3">Uncharacterized protein</fullName>
    </submittedName>
</protein>
<evidence type="ECO:0000313" key="3">
    <source>
        <dbReference type="EMBL" id="EMZ24745.1"/>
    </source>
</evidence>
<accession>N2AEY1</accession>
<dbReference type="Pfam" id="PF21537">
    <property type="entry name" value="DUF1980_C"/>
    <property type="match status" value="1"/>
</dbReference>
<dbReference type="Pfam" id="PF02492">
    <property type="entry name" value="cobW"/>
    <property type="match status" value="1"/>
</dbReference>
<keyword evidence="4" id="KW-1185">Reference proteome</keyword>
<name>N2AEY1_9FIRM</name>
<dbReference type="SUPFAM" id="SSF52540">
    <property type="entry name" value="P-loop containing nucleoside triphosphate hydrolases"/>
    <property type="match status" value="1"/>
</dbReference>
<dbReference type="OrthoDB" id="9770408at2"/>
<dbReference type="Proteomes" id="UP000012589">
    <property type="component" value="Unassembled WGS sequence"/>
</dbReference>
<dbReference type="PANTHER" id="PTHR40047:SF1">
    <property type="entry name" value="UPF0703 PROTEIN YCGQ"/>
    <property type="match status" value="1"/>
</dbReference>
<dbReference type="InterPro" id="IPR003495">
    <property type="entry name" value="CobW/HypB/UreG_nucleotide-bd"/>
</dbReference>
<dbReference type="InterPro" id="IPR052955">
    <property type="entry name" value="UPF0703_membrane_permease"/>
</dbReference>
<evidence type="ECO:0000313" key="4">
    <source>
        <dbReference type="Proteomes" id="UP000012589"/>
    </source>
</evidence>
<dbReference type="eggNOG" id="COG0523">
    <property type="taxonomic scope" value="Bacteria"/>
</dbReference>
<dbReference type="HOGENOM" id="CLU_890739_0_0_9"/>
<evidence type="ECO:0000259" key="2">
    <source>
        <dbReference type="Pfam" id="PF21537"/>
    </source>
</evidence>
<gene>
    <name evidence="3" type="ORF">C823_03049</name>
</gene>
<dbReference type="STRING" id="1235802.C823_03049"/>
<dbReference type="Gene3D" id="3.40.50.300">
    <property type="entry name" value="P-loop containing nucleotide triphosphate hydrolases"/>
    <property type="match status" value="1"/>
</dbReference>
<dbReference type="eggNOG" id="COG3689">
    <property type="taxonomic scope" value="Bacteria"/>
</dbReference>
<proteinExistence type="predicted"/>
<comment type="caution">
    <text evidence="3">The sequence shown here is derived from an EMBL/GenBank/DDBJ whole genome shotgun (WGS) entry which is preliminary data.</text>
</comment>
<evidence type="ECO:0000259" key="1">
    <source>
        <dbReference type="Pfam" id="PF02492"/>
    </source>
</evidence>
<dbReference type="EMBL" id="AQFT01000092">
    <property type="protein sequence ID" value="EMZ24745.1"/>
    <property type="molecule type" value="Genomic_DNA"/>
</dbReference>